<dbReference type="InterPro" id="IPR036412">
    <property type="entry name" value="HAD-like_sf"/>
</dbReference>
<gene>
    <name evidence="3" type="primary">Pitpnm2_1</name>
    <name evidence="3" type="ORF">COLPIC_R14167</name>
</gene>
<dbReference type="GO" id="GO:0005737">
    <property type="term" value="C:cytoplasm"/>
    <property type="evidence" value="ECO:0007669"/>
    <property type="project" value="TreeGrafter"/>
</dbReference>
<feature type="domain" description="LNS2/PITP" evidence="2">
    <location>
        <begin position="1"/>
        <end position="94"/>
    </location>
</feature>
<feature type="non-terminal residue" evidence="3">
    <location>
        <position position="205"/>
    </location>
</feature>
<comment type="caution">
    <text evidence="3">The sequence shown here is derived from an EMBL/GenBank/DDBJ whole genome shotgun (WGS) entry which is preliminary data.</text>
</comment>
<dbReference type="PANTHER" id="PTHR10658">
    <property type="entry name" value="PHOSPHATIDYLINOSITOL TRANSFER PROTEIN"/>
    <property type="match status" value="1"/>
</dbReference>
<feature type="region of interest" description="Disordered" evidence="1">
    <location>
        <begin position="177"/>
        <end position="205"/>
    </location>
</feature>
<evidence type="ECO:0000313" key="4">
    <source>
        <dbReference type="Proteomes" id="UP000530263"/>
    </source>
</evidence>
<organism evidence="3 4">
    <name type="scientific">Columbina picui</name>
    <name type="common">Picui ground-dove</name>
    <dbReference type="NCBI Taxonomy" id="115618"/>
    <lineage>
        <taxon>Eukaryota</taxon>
        <taxon>Metazoa</taxon>
        <taxon>Chordata</taxon>
        <taxon>Craniata</taxon>
        <taxon>Vertebrata</taxon>
        <taxon>Euteleostomi</taxon>
        <taxon>Archelosauria</taxon>
        <taxon>Archosauria</taxon>
        <taxon>Dinosauria</taxon>
        <taxon>Saurischia</taxon>
        <taxon>Theropoda</taxon>
        <taxon>Coelurosauria</taxon>
        <taxon>Aves</taxon>
        <taxon>Neognathae</taxon>
        <taxon>Neoaves</taxon>
        <taxon>Columbimorphae</taxon>
        <taxon>Columbiformes</taxon>
        <taxon>Columbidae</taxon>
        <taxon>Columbina</taxon>
    </lineage>
</organism>
<sequence>MGSDPKVRAGAVDVVRHWQDLGYLIIYVTGRPDMQKQRVVAWLAQHNFPHGIVSFCDGLVHDPLRHKANFLKSLITDVSLGLPKCDRSRDNLAQQTCLAAPGYQGNVSHPSNACPHPCLISQFITEGYAAHLAQLEYNHRARPAKNTTRMALRKGSFGLPGQTEFLRKRNHLLRTISSQPSATGAGHRPERTQSQSDSEKERDRE</sequence>
<protein>
    <submittedName>
        <fullName evidence="3">PITM2 protein</fullName>
    </submittedName>
</protein>
<feature type="compositionally biased region" description="Basic and acidic residues" evidence="1">
    <location>
        <begin position="187"/>
        <end position="205"/>
    </location>
</feature>
<proteinExistence type="predicted"/>
<dbReference type="GO" id="GO:0031210">
    <property type="term" value="F:phosphatidylcholine binding"/>
    <property type="evidence" value="ECO:0007669"/>
    <property type="project" value="TreeGrafter"/>
</dbReference>
<dbReference type="Pfam" id="PF24694">
    <property type="entry name" value="LNS2_PITM1-3"/>
    <property type="match status" value="1"/>
</dbReference>
<feature type="non-terminal residue" evidence="3">
    <location>
        <position position="1"/>
    </location>
</feature>
<evidence type="ECO:0000313" key="3">
    <source>
        <dbReference type="EMBL" id="NWQ83749.1"/>
    </source>
</evidence>
<dbReference type="SUPFAM" id="SSF56784">
    <property type="entry name" value="HAD-like"/>
    <property type="match status" value="1"/>
</dbReference>
<dbReference type="PANTHER" id="PTHR10658:SF41">
    <property type="entry name" value="MEMBRANE-ASSOCIATED PHOSPHATIDYLINOSITOL TRANSFER PROTEIN 2"/>
    <property type="match status" value="1"/>
</dbReference>
<evidence type="ECO:0000256" key="1">
    <source>
        <dbReference type="SAM" id="MobiDB-lite"/>
    </source>
</evidence>
<dbReference type="GO" id="GO:0035091">
    <property type="term" value="F:phosphatidylinositol binding"/>
    <property type="evidence" value="ECO:0007669"/>
    <property type="project" value="TreeGrafter"/>
</dbReference>
<dbReference type="Proteomes" id="UP000530263">
    <property type="component" value="Unassembled WGS sequence"/>
</dbReference>
<keyword evidence="4" id="KW-1185">Reference proteome</keyword>
<accession>A0A7K4SFW5</accession>
<name>A0A7K4SFW5_COLPI</name>
<dbReference type="GO" id="GO:0008525">
    <property type="term" value="F:phosphatidylcholine transporter activity"/>
    <property type="evidence" value="ECO:0007669"/>
    <property type="project" value="TreeGrafter"/>
</dbReference>
<evidence type="ECO:0000259" key="2">
    <source>
        <dbReference type="SMART" id="SM00775"/>
    </source>
</evidence>
<dbReference type="InterPro" id="IPR001666">
    <property type="entry name" value="PI_transfer"/>
</dbReference>
<dbReference type="GO" id="GO:0008526">
    <property type="term" value="F:phosphatidylinositol transfer activity"/>
    <property type="evidence" value="ECO:0007669"/>
    <property type="project" value="TreeGrafter"/>
</dbReference>
<dbReference type="InterPro" id="IPR031315">
    <property type="entry name" value="LNS2/PITP"/>
</dbReference>
<dbReference type="OrthoDB" id="10053061at2759"/>
<reference evidence="3 4" key="1">
    <citation type="submission" date="2019-09" db="EMBL/GenBank/DDBJ databases">
        <title>Bird 10,000 Genomes (B10K) Project - Family phase.</title>
        <authorList>
            <person name="Zhang G."/>
        </authorList>
    </citation>
    <scope>NUCLEOTIDE SEQUENCE [LARGE SCALE GENOMIC DNA]</scope>
    <source>
        <strain evidence="3">B10K-DU-021-26</strain>
        <tissue evidence="3">Mixed tissue sample</tissue>
    </source>
</reference>
<dbReference type="Gene3D" id="3.40.50.1000">
    <property type="entry name" value="HAD superfamily/HAD-like"/>
    <property type="match status" value="1"/>
</dbReference>
<dbReference type="SMART" id="SM00775">
    <property type="entry name" value="LNS2"/>
    <property type="match status" value="1"/>
</dbReference>
<dbReference type="AlphaFoldDB" id="A0A7K4SFW5"/>
<dbReference type="InterPro" id="IPR023214">
    <property type="entry name" value="HAD_sf"/>
</dbReference>
<dbReference type="EMBL" id="VYZG01003689">
    <property type="protein sequence ID" value="NWQ83749.1"/>
    <property type="molecule type" value="Genomic_DNA"/>
</dbReference>